<dbReference type="RefSeq" id="XP_001745624.1">
    <property type="nucleotide sequence ID" value="XM_001745572.1"/>
</dbReference>
<feature type="domain" description="Aminotransferase class V" evidence="11">
    <location>
        <begin position="984"/>
        <end position="1334"/>
    </location>
</feature>
<dbReference type="SUPFAM" id="SSF48371">
    <property type="entry name" value="ARM repeat"/>
    <property type="match status" value="1"/>
</dbReference>
<evidence type="ECO:0000256" key="10">
    <source>
        <dbReference type="SAM" id="MobiDB-lite"/>
    </source>
</evidence>
<dbReference type="KEGG" id="mbr:MONBRDRAFT_25105"/>
<evidence type="ECO:0000256" key="3">
    <source>
        <dbReference type="ARBA" id="ARBA00011738"/>
    </source>
</evidence>
<dbReference type="STRING" id="81824.A9UYF3"/>
<keyword evidence="4" id="KW-0963">Cytoplasm</keyword>
<comment type="subcellular location">
    <subcellularLocation>
        <location evidence="2">Cytoplasm</location>
        <location evidence="2">Cytosol</location>
    </subcellularLocation>
</comment>
<dbReference type="PANTHER" id="PTHR11601:SF62">
    <property type="entry name" value="SELENOCYSTEINE LYASE"/>
    <property type="match status" value="1"/>
</dbReference>
<keyword evidence="9" id="KW-0175">Coiled coil</keyword>
<evidence type="ECO:0000256" key="1">
    <source>
        <dbReference type="ARBA" id="ARBA00001933"/>
    </source>
</evidence>
<dbReference type="Proteomes" id="UP000001357">
    <property type="component" value="Unassembled WGS sequence"/>
</dbReference>
<evidence type="ECO:0000256" key="4">
    <source>
        <dbReference type="ARBA" id="ARBA00022490"/>
    </source>
</evidence>
<dbReference type="PANTHER" id="PTHR11601">
    <property type="entry name" value="CYSTEINE DESULFURYLASE FAMILY MEMBER"/>
    <property type="match status" value="1"/>
</dbReference>
<dbReference type="GO" id="GO:0016740">
    <property type="term" value="F:transferase activity"/>
    <property type="evidence" value="ECO:0007669"/>
    <property type="project" value="UniProtKB-KW"/>
</dbReference>
<dbReference type="Gene3D" id="1.10.260.50">
    <property type="match status" value="1"/>
</dbReference>
<gene>
    <name evidence="13" type="ORF">MONBRDRAFT_25105</name>
</gene>
<reference evidence="13 14" key="1">
    <citation type="journal article" date="2008" name="Nature">
        <title>The genome of the choanoflagellate Monosiga brevicollis and the origin of metazoans.</title>
        <authorList>
            <consortium name="JGI Sequencing"/>
            <person name="King N."/>
            <person name="Westbrook M.J."/>
            <person name="Young S.L."/>
            <person name="Kuo A."/>
            <person name="Abedin M."/>
            <person name="Chapman J."/>
            <person name="Fairclough S."/>
            <person name="Hellsten U."/>
            <person name="Isogai Y."/>
            <person name="Letunic I."/>
            <person name="Marr M."/>
            <person name="Pincus D."/>
            <person name="Putnam N."/>
            <person name="Rokas A."/>
            <person name="Wright K.J."/>
            <person name="Zuzow R."/>
            <person name="Dirks W."/>
            <person name="Good M."/>
            <person name="Goodstein D."/>
            <person name="Lemons D."/>
            <person name="Li W."/>
            <person name="Lyons J.B."/>
            <person name="Morris A."/>
            <person name="Nichols S."/>
            <person name="Richter D.J."/>
            <person name="Salamov A."/>
            <person name="Bork P."/>
            <person name="Lim W.A."/>
            <person name="Manning G."/>
            <person name="Miller W.T."/>
            <person name="McGinnis W."/>
            <person name="Shapiro H."/>
            <person name="Tjian R."/>
            <person name="Grigoriev I.V."/>
            <person name="Rokhsar D."/>
        </authorList>
    </citation>
    <scope>NUCLEOTIDE SEQUENCE [LARGE SCALE GENOMIC DNA]</scope>
    <source>
        <strain evidence="14">MX1 / ATCC 50154</strain>
    </source>
</reference>
<keyword evidence="14" id="KW-1185">Reference proteome</keyword>
<organism evidence="13 14">
    <name type="scientific">Monosiga brevicollis</name>
    <name type="common">Choanoflagellate</name>
    <dbReference type="NCBI Taxonomy" id="81824"/>
    <lineage>
        <taxon>Eukaryota</taxon>
        <taxon>Choanoflagellata</taxon>
        <taxon>Craspedida</taxon>
        <taxon>Salpingoecidae</taxon>
        <taxon>Monosiga</taxon>
    </lineage>
</organism>
<dbReference type="GeneID" id="5890945"/>
<evidence type="ECO:0000259" key="11">
    <source>
        <dbReference type="Pfam" id="PF00266"/>
    </source>
</evidence>
<dbReference type="GO" id="GO:0009000">
    <property type="term" value="F:selenocysteine lyase activity"/>
    <property type="evidence" value="ECO:0007669"/>
    <property type="project" value="UniProtKB-EC"/>
</dbReference>
<dbReference type="InParanoid" id="A9UYF3"/>
<evidence type="ECO:0000256" key="5">
    <source>
        <dbReference type="ARBA" id="ARBA00022679"/>
    </source>
</evidence>
<dbReference type="SUPFAM" id="SSF53383">
    <property type="entry name" value="PLP-dependent transferases"/>
    <property type="match status" value="1"/>
</dbReference>
<evidence type="ECO:0000313" key="14">
    <source>
        <dbReference type="Proteomes" id="UP000001357"/>
    </source>
</evidence>
<dbReference type="Gene3D" id="3.40.640.10">
    <property type="entry name" value="Type I PLP-dependent aspartate aminotransferase-like (Major domain)"/>
    <property type="match status" value="1"/>
</dbReference>
<evidence type="ECO:0000256" key="2">
    <source>
        <dbReference type="ARBA" id="ARBA00004514"/>
    </source>
</evidence>
<dbReference type="InterPro" id="IPR016024">
    <property type="entry name" value="ARM-type_fold"/>
</dbReference>
<dbReference type="eggNOG" id="KOG4653">
    <property type="taxonomic scope" value="Eukaryota"/>
</dbReference>
<feature type="coiled-coil region" evidence="9">
    <location>
        <begin position="163"/>
        <end position="190"/>
    </location>
</feature>
<dbReference type="EC" id="4.4.1.16" evidence="7"/>
<protein>
    <recommendedName>
        <fullName evidence="8">Selenocysteine lyase</fullName>
        <ecNumber evidence="7">4.4.1.16</ecNumber>
    </recommendedName>
</protein>
<feature type="region of interest" description="Disordered" evidence="10">
    <location>
        <begin position="16"/>
        <end position="81"/>
    </location>
</feature>
<feature type="compositionally biased region" description="Basic and acidic residues" evidence="10">
    <location>
        <begin position="44"/>
        <end position="58"/>
    </location>
</feature>
<dbReference type="FunFam" id="3.40.640.10:FF:000083">
    <property type="entry name" value="Selenocysteine lyase"/>
    <property type="match status" value="1"/>
</dbReference>
<sequence length="1371" mass="148085">MAVSRLQHALALLEDAGDEGDDGLLSGLTSENADSAQDGPSLDDLVKAREQRQQRQETDDPAAPAAPVGSGLGSDQQTAAGQAEAVTMGDVIEVLLVRALAVLEATTCDQVGNMAGPIPQRTEPLHIPEDLQAAMDNVATSWDAAATLGEEANAPVVTWRFVVRLTQALASALQHEAEALQRRADLAHRTFFLLLRFGVLPYLPPEAAAHFAVRHPVQAAIPGLSLVVGQRTAFLTGFLQHLLNTGGPFAIRMVPDAFVRATLALNVTLAFQPAARRHPHRARHSQRLRRLLEALPVGASIDALLLLVADPAPRPPTSLPLSSTPEEEALRPTWLARAARTLLALQFARPRGVAAACRLLMEEANDSMARDQADRAIMIICTIPKQTMFKPKDYAQAIAAQVLELLQTQPEAARPVVSAALFGMLGNLLQQHLDVLQPTIANALWPTLLLLEKENAKSLLTQNLSDDLKHLHEADALAAELRLWAQLVDLCREPAPFVRLLLPHFDAVAALAFVEQSNKGLAGATKLLGMLLQLGPQDVLAPTCAALLCDKPLMPRAHVTRTLAGEMVIQAGQDLAPNRDDFCNFILAQVRAAHRQRLKLRILAALAERLREHTTSDEDAEGMFRAVAALHALLEDVSADLMRLPEETLQLIEVIIAIPLPDVRAVGLNLLELLLSAQLDQLAPTGVGAQLGNEDPENEAALLAQAQELRQAIVTRAARWSGLGSTPSSTDTPDNAGVHRKLNELAGQLAAPQIPLRAHALVEMRKFLAANPDTAQAHATVLAGLYLSQLKHEDSFLYLPAVNGLADLVAMTPKTMIATLLQEWATKSMSPEYRMKVGEVLVKVCRLLGQRVKDADELVAASALSNLADMCALLRFSLAKYLTEILVLVEDLLQSESEQRRRGALNILVVCLRSLTTDDMTRLAAELRAVRELVARSLALEQDEVARTHAALAQDELDRLRDAYIAPLSTLTPQDLIFRLGNLTPQYVIAAITQALQDGWGNPSSAHGPGRQAKAMIQQARQQVADMVHATRPEQIIFTSGGTEANNWVIQDVVAQSTQRLQSQERPHVITSNVEHDSVKNVLQHLEAQAAIDVTWVPVQSDGRVLVTDVLTAIRSNTCLITLMLANNETGALQPVGEVGAALEDINREREQPVVLHTDAAQAIGKLDVDVAALKVDALTIVGHKFYAPRIGALFVRTRGAPVQENSSNVQTSGSDWYRIRASLYGGGQEAGDRPGTENTPMIVGLGQGAAVVRENLAAHQAHMEAMQNRLYSGLKAFGSEQVHLNGVHEDTPRLCNTLNFSLLNSDLTGADLLAKAGIMASVGSACHSHLGRRPSHVLLASGVPPEIAWAVTPPPRTLTDLSMLYAKLQH</sequence>
<dbReference type="InterPro" id="IPR015422">
    <property type="entry name" value="PyrdxlP-dep_Trfase_small"/>
</dbReference>
<comment type="function">
    <text evidence="6">Catalyzes the decomposition of L-selenocysteine to L-alanine and elemental selenium.</text>
</comment>
<name>A9UYF3_MONBE</name>
<evidence type="ECO:0000256" key="6">
    <source>
        <dbReference type="ARBA" id="ARBA00037407"/>
    </source>
</evidence>
<dbReference type="InterPro" id="IPR019451">
    <property type="entry name" value="Rtp1_C1"/>
</dbReference>
<comment type="subunit">
    <text evidence="3">Homodimer.</text>
</comment>
<dbReference type="InterPro" id="IPR015421">
    <property type="entry name" value="PyrdxlP-dep_Trfase_major"/>
</dbReference>
<keyword evidence="5" id="KW-0808">Transferase</keyword>
<dbReference type="eggNOG" id="KOG1549">
    <property type="taxonomic scope" value="Eukaryota"/>
</dbReference>
<proteinExistence type="predicted"/>
<dbReference type="GO" id="GO:0005829">
    <property type="term" value="C:cytosol"/>
    <property type="evidence" value="ECO:0007669"/>
    <property type="project" value="UniProtKB-SubCell"/>
</dbReference>
<dbReference type="Pfam" id="PF00266">
    <property type="entry name" value="Aminotran_5"/>
    <property type="match status" value="1"/>
</dbReference>
<dbReference type="InterPro" id="IPR015424">
    <property type="entry name" value="PyrdxlP-dep_Trfase"/>
</dbReference>
<dbReference type="EMBL" id="CH991550">
    <property type="protein sequence ID" value="EDQ89595.1"/>
    <property type="molecule type" value="Genomic_DNA"/>
</dbReference>
<comment type="cofactor">
    <cofactor evidence="1">
        <name>pyridoxal 5'-phosphate</name>
        <dbReference type="ChEBI" id="CHEBI:597326"/>
    </cofactor>
</comment>
<dbReference type="Gene3D" id="3.90.1150.10">
    <property type="entry name" value="Aspartate Aminotransferase, domain 1"/>
    <property type="match status" value="1"/>
</dbReference>
<evidence type="ECO:0000259" key="12">
    <source>
        <dbReference type="Pfam" id="PF10363"/>
    </source>
</evidence>
<evidence type="ECO:0000256" key="9">
    <source>
        <dbReference type="SAM" id="Coils"/>
    </source>
</evidence>
<dbReference type="InterPro" id="IPR000192">
    <property type="entry name" value="Aminotrans_V_dom"/>
</dbReference>
<evidence type="ECO:0000256" key="8">
    <source>
        <dbReference type="ARBA" id="ARBA00040554"/>
    </source>
</evidence>
<accession>A9UYF3</accession>
<evidence type="ECO:0000313" key="13">
    <source>
        <dbReference type="EMBL" id="EDQ89595.1"/>
    </source>
</evidence>
<evidence type="ECO:0000256" key="7">
    <source>
        <dbReference type="ARBA" id="ARBA00039054"/>
    </source>
</evidence>
<feature type="domain" description="RNA polymerase II assembly factor Rtp1 C-terminal" evidence="12">
    <location>
        <begin position="743"/>
        <end position="850"/>
    </location>
</feature>
<dbReference type="Pfam" id="PF10363">
    <property type="entry name" value="RTP1_C1"/>
    <property type="match status" value="1"/>
</dbReference>